<dbReference type="Proteomes" id="UP000199017">
    <property type="component" value="Unassembled WGS sequence"/>
</dbReference>
<feature type="transmembrane region" description="Helical" evidence="1">
    <location>
        <begin position="130"/>
        <end position="149"/>
    </location>
</feature>
<sequence>MNKMLTGLTVWTLFLVLMGVFFPIPTTTDLGIIGKILQSITIYGFFSLTPIVFYGSIVSLASDWLARRIKWHFQPLSFFFHIAGACTAYIVTQNIDITLMAVLAAVLFFVADRFFMLLKDSSQRFYLVKNLPIVLGFVGVTIMVFGSSFV</sequence>
<keyword evidence="1" id="KW-0812">Transmembrane</keyword>
<dbReference type="EMBL" id="FNDU01000010">
    <property type="protein sequence ID" value="SDI67311.1"/>
    <property type="molecule type" value="Genomic_DNA"/>
</dbReference>
<protein>
    <recommendedName>
        <fullName evidence="4">DUF3429 domain-containing protein</fullName>
    </recommendedName>
</protein>
<gene>
    <name evidence="2" type="ORF">SAMN05216352_11042</name>
</gene>
<proteinExistence type="predicted"/>
<accession>A0A1G8MH83</accession>
<feature type="transmembrane region" description="Helical" evidence="1">
    <location>
        <begin position="73"/>
        <end position="91"/>
    </location>
</feature>
<organism evidence="2 3">
    <name type="scientific">Alteribacillus bidgolensis</name>
    <dbReference type="NCBI Taxonomy" id="930129"/>
    <lineage>
        <taxon>Bacteria</taxon>
        <taxon>Bacillati</taxon>
        <taxon>Bacillota</taxon>
        <taxon>Bacilli</taxon>
        <taxon>Bacillales</taxon>
        <taxon>Bacillaceae</taxon>
        <taxon>Alteribacillus</taxon>
    </lineage>
</organism>
<evidence type="ECO:0000256" key="1">
    <source>
        <dbReference type="SAM" id="Phobius"/>
    </source>
</evidence>
<dbReference type="OrthoDB" id="2970364at2"/>
<evidence type="ECO:0008006" key="4">
    <source>
        <dbReference type="Google" id="ProtNLM"/>
    </source>
</evidence>
<evidence type="ECO:0000313" key="2">
    <source>
        <dbReference type="EMBL" id="SDI67311.1"/>
    </source>
</evidence>
<evidence type="ECO:0000313" key="3">
    <source>
        <dbReference type="Proteomes" id="UP000199017"/>
    </source>
</evidence>
<dbReference type="AlphaFoldDB" id="A0A1G8MH83"/>
<feature type="transmembrane region" description="Helical" evidence="1">
    <location>
        <begin position="39"/>
        <end position="61"/>
    </location>
</feature>
<reference evidence="2 3" key="1">
    <citation type="submission" date="2016-10" db="EMBL/GenBank/DDBJ databases">
        <authorList>
            <person name="de Groot N.N."/>
        </authorList>
    </citation>
    <scope>NUCLEOTIDE SEQUENCE [LARGE SCALE GENOMIC DNA]</scope>
    <source>
        <strain evidence="3">P4B,CCM 7963,CECT 7998,DSM 25260,IBRC-M 10614,KCTC 13821</strain>
    </source>
</reference>
<keyword evidence="1" id="KW-1133">Transmembrane helix</keyword>
<feature type="transmembrane region" description="Helical" evidence="1">
    <location>
        <begin position="97"/>
        <end position="118"/>
    </location>
</feature>
<name>A0A1G8MH83_9BACI</name>
<keyword evidence="1" id="KW-0472">Membrane</keyword>
<dbReference type="RefSeq" id="WP_091586742.1">
    <property type="nucleotide sequence ID" value="NZ_FNDU01000010.1"/>
</dbReference>
<keyword evidence="3" id="KW-1185">Reference proteome</keyword>